<protein>
    <submittedName>
        <fullName evidence="2">3-methyladenine DNA glycosylase</fullName>
    </submittedName>
</protein>
<feature type="binding site" evidence="1">
    <location>
        <position position="193"/>
    </location>
    <ligand>
        <name>Zn(2+)</name>
        <dbReference type="ChEBI" id="CHEBI:29105"/>
    </ligand>
</feature>
<dbReference type="PANTHER" id="PTHR30037:SF4">
    <property type="entry name" value="DNA-3-METHYLADENINE GLYCOSYLASE I"/>
    <property type="match status" value="1"/>
</dbReference>
<dbReference type="RefSeq" id="WP_064241242.1">
    <property type="nucleotide sequence ID" value="NZ_LPUX01000053.1"/>
</dbReference>
<dbReference type="Proteomes" id="UP000094025">
    <property type="component" value="Unassembled WGS sequence"/>
</dbReference>
<feature type="binding site" evidence="1">
    <location>
        <position position="189"/>
    </location>
    <ligand>
        <name>Zn(2+)</name>
        <dbReference type="ChEBI" id="CHEBI:29105"/>
    </ligand>
</feature>
<name>A0A178Y034_9HYPH</name>
<feature type="binding site" evidence="1">
    <location>
        <position position="16"/>
    </location>
    <ligand>
        <name>Zn(2+)</name>
        <dbReference type="ChEBI" id="CHEBI:29105"/>
    </ligand>
</feature>
<organism evidence="2 3">
    <name type="scientific">Sinorhizobium glycinis</name>
    <dbReference type="NCBI Taxonomy" id="1472378"/>
    <lineage>
        <taxon>Bacteria</taxon>
        <taxon>Pseudomonadati</taxon>
        <taxon>Pseudomonadota</taxon>
        <taxon>Alphaproteobacteria</taxon>
        <taxon>Hyphomicrobiales</taxon>
        <taxon>Rhizobiaceae</taxon>
        <taxon>Sinorhizobium/Ensifer group</taxon>
        <taxon>Sinorhizobium</taxon>
    </lineage>
</organism>
<dbReference type="Pfam" id="PF03352">
    <property type="entry name" value="Adenine_glyco"/>
    <property type="match status" value="1"/>
</dbReference>
<dbReference type="GO" id="GO:0008725">
    <property type="term" value="F:DNA-3-methyladenine glycosylase activity"/>
    <property type="evidence" value="ECO:0007669"/>
    <property type="project" value="InterPro"/>
</dbReference>
<evidence type="ECO:0000256" key="1">
    <source>
        <dbReference type="PIRSR" id="PIRSR605019-1"/>
    </source>
</evidence>
<sequence length="218" mass="24715">MAARGLITGDDGLQRCAWHGNLEDYRRYHDEEWGRPVTDDRRLFEKICLEGFQSGLSWLTILRKREGFRSAFAGFDFDVVAEFGDADIERCLADPGIVRHRGKIVSTINNARRAKQLRSEFGSLAAYFWAHEPDGSERPKIVDHATLIANPTTPASVRISKDLKKRGWTFVGPTTVYAFMQAMGLVNDHLEGCHCRARVEEMRRKLVRPLRAPAGATR</sequence>
<gene>
    <name evidence="2" type="ORF">AU381_03340</name>
</gene>
<proteinExistence type="predicted"/>
<comment type="caution">
    <text evidence="2">The sequence shown here is derived from an EMBL/GenBank/DDBJ whole genome shotgun (WGS) entry which is preliminary data.</text>
</comment>
<dbReference type="PANTHER" id="PTHR30037">
    <property type="entry name" value="DNA-3-METHYLADENINE GLYCOSYLASE 1"/>
    <property type="match status" value="1"/>
</dbReference>
<dbReference type="OrthoDB" id="9807664at2"/>
<evidence type="ECO:0000313" key="2">
    <source>
        <dbReference type="EMBL" id="OAP40939.1"/>
    </source>
</evidence>
<feature type="binding site" evidence="1">
    <location>
        <position position="29"/>
    </location>
    <ligand>
        <name>Zn(2+)</name>
        <dbReference type="ChEBI" id="CHEBI:29105"/>
    </ligand>
</feature>
<dbReference type="InterPro" id="IPR052891">
    <property type="entry name" value="DNA-3mA_glycosylase"/>
</dbReference>
<dbReference type="SUPFAM" id="SSF48150">
    <property type="entry name" value="DNA-glycosylase"/>
    <property type="match status" value="1"/>
</dbReference>
<evidence type="ECO:0000313" key="3">
    <source>
        <dbReference type="Proteomes" id="UP000094025"/>
    </source>
</evidence>
<keyword evidence="1" id="KW-0479">Metal-binding</keyword>
<dbReference type="InterPro" id="IPR011257">
    <property type="entry name" value="DNA_glycosylase"/>
</dbReference>
<dbReference type="GO" id="GO:0006284">
    <property type="term" value="P:base-excision repair"/>
    <property type="evidence" value="ECO:0007669"/>
    <property type="project" value="InterPro"/>
</dbReference>
<reference evidence="2 3" key="1">
    <citation type="journal article" date="2016" name="Int. J. Syst. Evol. Microbiol.">
        <title>Ensifer glycinis sp. nov., an novel rhizobial species associated with Glycine spp.</title>
        <authorList>
            <person name="Yan H."/>
            <person name="Yan J."/>
            <person name="Sui X.H."/>
            <person name="Wang E.T."/>
            <person name="Chen W.X."/>
            <person name="Zhang X.X."/>
            <person name="Chen W.F."/>
        </authorList>
    </citation>
    <scope>NUCLEOTIDE SEQUENCE [LARGE SCALE GENOMIC DNA]</scope>
    <source>
        <strain evidence="2 3">CCBAU 23380</strain>
    </source>
</reference>
<dbReference type="AlphaFoldDB" id="A0A178Y034"/>
<keyword evidence="1" id="KW-0862">Zinc</keyword>
<accession>A0A178Y034</accession>
<dbReference type="Gene3D" id="1.10.340.30">
    <property type="entry name" value="Hypothetical protein, domain 2"/>
    <property type="match status" value="1"/>
</dbReference>
<dbReference type="STRING" id="1472378.AU381_03340"/>
<dbReference type="EMBL" id="LPUX01000053">
    <property type="protein sequence ID" value="OAP40939.1"/>
    <property type="molecule type" value="Genomic_DNA"/>
</dbReference>
<dbReference type="GO" id="GO:0046872">
    <property type="term" value="F:metal ion binding"/>
    <property type="evidence" value="ECO:0007669"/>
    <property type="project" value="UniProtKB-KW"/>
</dbReference>
<dbReference type="InterPro" id="IPR005019">
    <property type="entry name" value="Adenine_glyco"/>
</dbReference>
<keyword evidence="3" id="KW-1185">Reference proteome</keyword>